<feature type="transmembrane region" description="Helical" evidence="1">
    <location>
        <begin position="213"/>
        <end position="235"/>
    </location>
</feature>
<evidence type="ECO:0000256" key="1">
    <source>
        <dbReference type="SAM" id="Phobius"/>
    </source>
</evidence>
<dbReference type="EMBL" id="BQNB010019771">
    <property type="protein sequence ID" value="GJT88880.1"/>
    <property type="molecule type" value="Genomic_DNA"/>
</dbReference>
<organism evidence="2 3">
    <name type="scientific">Tanacetum coccineum</name>
    <dbReference type="NCBI Taxonomy" id="301880"/>
    <lineage>
        <taxon>Eukaryota</taxon>
        <taxon>Viridiplantae</taxon>
        <taxon>Streptophyta</taxon>
        <taxon>Embryophyta</taxon>
        <taxon>Tracheophyta</taxon>
        <taxon>Spermatophyta</taxon>
        <taxon>Magnoliopsida</taxon>
        <taxon>eudicotyledons</taxon>
        <taxon>Gunneridae</taxon>
        <taxon>Pentapetalae</taxon>
        <taxon>asterids</taxon>
        <taxon>campanulids</taxon>
        <taxon>Asterales</taxon>
        <taxon>Asteraceae</taxon>
        <taxon>Asteroideae</taxon>
        <taxon>Anthemideae</taxon>
        <taxon>Anthemidinae</taxon>
        <taxon>Tanacetum</taxon>
    </lineage>
</organism>
<gene>
    <name evidence="2" type="ORF">Tco_1070597</name>
</gene>
<comment type="caution">
    <text evidence="2">The sequence shown here is derived from an EMBL/GenBank/DDBJ whole genome shotgun (WGS) entry which is preliminary data.</text>
</comment>
<protein>
    <recommendedName>
        <fullName evidence="4">Transmembrane protein</fullName>
    </recommendedName>
</protein>
<evidence type="ECO:0000313" key="3">
    <source>
        <dbReference type="Proteomes" id="UP001151760"/>
    </source>
</evidence>
<dbReference type="Proteomes" id="UP001151760">
    <property type="component" value="Unassembled WGS sequence"/>
</dbReference>
<feature type="transmembrane region" description="Helical" evidence="1">
    <location>
        <begin position="122"/>
        <end position="142"/>
    </location>
</feature>
<accession>A0ABQ5HLV7</accession>
<feature type="transmembrane region" description="Helical" evidence="1">
    <location>
        <begin position="68"/>
        <end position="88"/>
    </location>
</feature>
<reference evidence="2" key="1">
    <citation type="journal article" date="2022" name="Int. J. Mol. Sci.">
        <title>Draft Genome of Tanacetum Coccineum: Genomic Comparison of Closely Related Tanacetum-Family Plants.</title>
        <authorList>
            <person name="Yamashiro T."/>
            <person name="Shiraishi A."/>
            <person name="Nakayama K."/>
            <person name="Satake H."/>
        </authorList>
    </citation>
    <scope>NUCLEOTIDE SEQUENCE</scope>
</reference>
<feature type="transmembrane region" description="Helical" evidence="1">
    <location>
        <begin position="95"/>
        <end position="116"/>
    </location>
</feature>
<evidence type="ECO:0000313" key="2">
    <source>
        <dbReference type="EMBL" id="GJT88880.1"/>
    </source>
</evidence>
<name>A0ABQ5HLV7_9ASTR</name>
<keyword evidence="3" id="KW-1185">Reference proteome</keyword>
<reference evidence="2" key="2">
    <citation type="submission" date="2022-01" db="EMBL/GenBank/DDBJ databases">
        <authorList>
            <person name="Yamashiro T."/>
            <person name="Shiraishi A."/>
            <person name="Satake H."/>
            <person name="Nakayama K."/>
        </authorList>
    </citation>
    <scope>NUCLEOTIDE SEQUENCE</scope>
</reference>
<sequence length="320" mass="33543">MSHGVSSSSTTGSRTSASLILLPLKQLISIQLLPFDLFRNLLDANFVNFWFPISLSRDSDGWVYVLKLYYFALARGYMVFGGTVWGGLWRGWCVVWLLAGGGCQGGFLGVGLALMWEEWVVISWGLAKTGAACVAKLVVWIGGGLGSRIVKGVGASLICVILTGVALGVREGLVSGEDNGWRDVGYAGSGRGLSVSGRVGVGKIRVLEWVCGVAHIVVVCYGVWVGTGLASGGLFDIRRVSGLGEEVSWCGCSIGVGLWRGFCIGSVGVFGGEGWKMGVIVLDVGESRCFGRVWSVAALVVGFEPMGDGGGGGGVRLGFE</sequence>
<evidence type="ECO:0008006" key="4">
    <source>
        <dbReference type="Google" id="ProtNLM"/>
    </source>
</evidence>
<proteinExistence type="predicted"/>
<keyword evidence="1" id="KW-0472">Membrane</keyword>
<feature type="transmembrane region" description="Helical" evidence="1">
    <location>
        <begin position="149"/>
        <end position="169"/>
    </location>
</feature>
<keyword evidence="1" id="KW-0812">Transmembrane</keyword>
<keyword evidence="1" id="KW-1133">Transmembrane helix</keyword>